<dbReference type="Ensembl" id="ENSOART00020039652.2">
    <property type="protein sequence ID" value="ENSOARP00020032851.1"/>
    <property type="gene ID" value="ENSOARG00020025286.2"/>
</dbReference>
<proteinExistence type="predicted"/>
<evidence type="ECO:0000313" key="1">
    <source>
        <dbReference type="Ensembl" id="ENSOARP00020032851.1"/>
    </source>
</evidence>
<reference evidence="1" key="2">
    <citation type="submission" date="2025-08" db="UniProtKB">
        <authorList>
            <consortium name="Ensembl"/>
        </authorList>
    </citation>
    <scope>IDENTIFICATION</scope>
</reference>
<sequence length="166" mass="18037">MDREPSQETALLRLLSFLWLLPLSWTAPEGFPIVQVFTLKPLEFGKPNTLVCFISNLFPPTLTVEWEHQSAPVEGVGPTFVSAVDGLTFQAFSYLNFTPASSDLFSCIVTHEIDGYTAIAFWVPQNALPSDLLENVLCGVAFGLGVLGITVGVVLIIYSRKPCSGG</sequence>
<reference evidence="1" key="1">
    <citation type="submission" date="2020-11" db="EMBL/GenBank/DDBJ databases">
        <authorList>
            <person name="Davenport K.M."/>
            <person name="Bickhart D.M."/>
            <person name="Smith T.P.L."/>
            <person name="Murdoch B.M."/>
            <person name="Rosen B.D."/>
        </authorList>
    </citation>
    <scope>NUCLEOTIDE SEQUENCE [LARGE SCALE GENOMIC DNA]</scope>
    <source>
        <strain evidence="1">OAR_USU_Benz2616</strain>
    </source>
</reference>
<gene>
    <name evidence="1" type="primary">HLA-DMA</name>
</gene>
<name>A0AC11CN98_SHEEP</name>
<protein>
    <submittedName>
        <fullName evidence="1">Major histocompatibility complex, class II, DM alpha</fullName>
    </submittedName>
</protein>
<organism evidence="1">
    <name type="scientific">Ovis aries</name>
    <name type="common">Sheep</name>
    <dbReference type="NCBI Taxonomy" id="9940"/>
    <lineage>
        <taxon>Eukaryota</taxon>
        <taxon>Metazoa</taxon>
        <taxon>Chordata</taxon>
        <taxon>Craniata</taxon>
        <taxon>Vertebrata</taxon>
        <taxon>Euteleostomi</taxon>
        <taxon>Mammalia</taxon>
        <taxon>Eutheria</taxon>
        <taxon>Laurasiatheria</taxon>
        <taxon>Artiodactyla</taxon>
        <taxon>Ruminantia</taxon>
        <taxon>Pecora</taxon>
        <taxon>Bovidae</taxon>
        <taxon>Caprinae</taxon>
        <taxon>Ovis</taxon>
    </lineage>
</organism>
<reference evidence="1" key="3">
    <citation type="submission" date="2025-09" db="UniProtKB">
        <authorList>
            <consortium name="Ensembl"/>
        </authorList>
    </citation>
    <scope>IDENTIFICATION</scope>
</reference>
<accession>A0AC11CN98</accession>